<comment type="caution">
    <text evidence="2">The sequence shown here is derived from an EMBL/GenBank/DDBJ whole genome shotgun (WGS) entry which is preliminary data.</text>
</comment>
<name>A0ABD3F7J8_9STRA</name>
<sequence>MYVAGKVRSASRIVIVIHAVVLVAQFLTQARVQHNCVFITRGVAILLALFFQTMTFTSWFRRHFDRLLLVHYLVLDVVHQLPRFTFLMSSIEEETEEAASGESSINELTLFASQKCVRAMNLIFIVVIYITSGMRFTMAFICACWHLVVQILFAVVFCHACTWDDLDATSNCAMIAFCTLTAYHSERYVRQEFAVRLRVDEERKRREDLLETMLSVHIKERLKDN</sequence>
<reference evidence="2 3" key="1">
    <citation type="submission" date="2024-09" db="EMBL/GenBank/DDBJ databases">
        <title>Genome sequencing and assembly of Phytophthora oleae, isolate VK10A, causative agent of rot of olive drupes.</title>
        <authorList>
            <person name="Conti Taguali S."/>
            <person name="Riolo M."/>
            <person name="La Spada F."/>
            <person name="Cacciola S.O."/>
            <person name="Dionisio G."/>
        </authorList>
    </citation>
    <scope>NUCLEOTIDE SEQUENCE [LARGE SCALE GENOMIC DNA]</scope>
    <source>
        <strain evidence="2 3">VK10A</strain>
    </source>
</reference>
<feature type="transmembrane region" description="Helical" evidence="1">
    <location>
        <begin position="12"/>
        <end position="32"/>
    </location>
</feature>
<organism evidence="2 3">
    <name type="scientific">Phytophthora oleae</name>
    <dbReference type="NCBI Taxonomy" id="2107226"/>
    <lineage>
        <taxon>Eukaryota</taxon>
        <taxon>Sar</taxon>
        <taxon>Stramenopiles</taxon>
        <taxon>Oomycota</taxon>
        <taxon>Peronosporomycetes</taxon>
        <taxon>Peronosporales</taxon>
        <taxon>Peronosporaceae</taxon>
        <taxon>Phytophthora</taxon>
    </lineage>
</organism>
<evidence type="ECO:0000313" key="2">
    <source>
        <dbReference type="EMBL" id="KAL3661435.1"/>
    </source>
</evidence>
<dbReference type="Proteomes" id="UP001632037">
    <property type="component" value="Unassembled WGS sequence"/>
</dbReference>
<evidence type="ECO:0000256" key="1">
    <source>
        <dbReference type="SAM" id="Phobius"/>
    </source>
</evidence>
<keyword evidence="1" id="KW-0812">Transmembrane</keyword>
<dbReference type="AlphaFoldDB" id="A0ABD3F7J8"/>
<proteinExistence type="predicted"/>
<feature type="transmembrane region" description="Helical" evidence="1">
    <location>
        <begin position="122"/>
        <end position="148"/>
    </location>
</feature>
<keyword evidence="1" id="KW-1133">Transmembrane helix</keyword>
<dbReference type="EMBL" id="JBIMZQ010000036">
    <property type="protein sequence ID" value="KAL3661435.1"/>
    <property type="molecule type" value="Genomic_DNA"/>
</dbReference>
<gene>
    <name evidence="2" type="ORF">V7S43_013638</name>
</gene>
<feature type="transmembrane region" description="Helical" evidence="1">
    <location>
        <begin position="38"/>
        <end position="60"/>
    </location>
</feature>
<keyword evidence="3" id="KW-1185">Reference proteome</keyword>
<keyword evidence="1" id="KW-0472">Membrane</keyword>
<accession>A0ABD3F7J8</accession>
<evidence type="ECO:0000313" key="3">
    <source>
        <dbReference type="Proteomes" id="UP001632037"/>
    </source>
</evidence>
<protein>
    <submittedName>
        <fullName evidence="2">Uncharacterized protein</fullName>
    </submittedName>
</protein>